<feature type="non-terminal residue" evidence="1">
    <location>
        <position position="74"/>
    </location>
</feature>
<proteinExistence type="predicted"/>
<protein>
    <submittedName>
        <fullName evidence="1">Jg27137 protein</fullName>
    </submittedName>
</protein>
<evidence type="ECO:0000313" key="2">
    <source>
        <dbReference type="Proteomes" id="UP000838756"/>
    </source>
</evidence>
<gene>
    <name evidence="1" type="primary">jg27137</name>
    <name evidence="1" type="ORF">PAEG_LOCUS1504</name>
</gene>
<dbReference type="AlphaFoldDB" id="A0A8S4QL45"/>
<accession>A0A8S4QL45</accession>
<reference evidence="1" key="1">
    <citation type="submission" date="2022-03" db="EMBL/GenBank/DDBJ databases">
        <authorList>
            <person name="Lindestad O."/>
        </authorList>
    </citation>
    <scope>NUCLEOTIDE SEQUENCE</scope>
</reference>
<sequence>MLLQNVNKYFEPGNLCVLAETQHAPLGCRRYAQVIYNCINMPQMSSRPVSLTAASLPLCRGMDGQANVSKLLCK</sequence>
<organism evidence="1 2">
    <name type="scientific">Pararge aegeria aegeria</name>
    <dbReference type="NCBI Taxonomy" id="348720"/>
    <lineage>
        <taxon>Eukaryota</taxon>
        <taxon>Metazoa</taxon>
        <taxon>Ecdysozoa</taxon>
        <taxon>Arthropoda</taxon>
        <taxon>Hexapoda</taxon>
        <taxon>Insecta</taxon>
        <taxon>Pterygota</taxon>
        <taxon>Neoptera</taxon>
        <taxon>Endopterygota</taxon>
        <taxon>Lepidoptera</taxon>
        <taxon>Glossata</taxon>
        <taxon>Ditrysia</taxon>
        <taxon>Papilionoidea</taxon>
        <taxon>Nymphalidae</taxon>
        <taxon>Satyrinae</taxon>
        <taxon>Satyrini</taxon>
        <taxon>Parargina</taxon>
        <taxon>Pararge</taxon>
    </lineage>
</organism>
<name>A0A8S4QL45_9NEOP</name>
<comment type="caution">
    <text evidence="1">The sequence shown here is derived from an EMBL/GenBank/DDBJ whole genome shotgun (WGS) entry which is preliminary data.</text>
</comment>
<keyword evidence="2" id="KW-1185">Reference proteome</keyword>
<evidence type="ECO:0000313" key="1">
    <source>
        <dbReference type="EMBL" id="CAH2209102.1"/>
    </source>
</evidence>
<dbReference type="Proteomes" id="UP000838756">
    <property type="component" value="Unassembled WGS sequence"/>
</dbReference>
<dbReference type="EMBL" id="CAKXAJ010005305">
    <property type="protein sequence ID" value="CAH2209102.1"/>
    <property type="molecule type" value="Genomic_DNA"/>
</dbReference>